<dbReference type="SUPFAM" id="SSF117892">
    <property type="entry name" value="Band 7/SPFH domain"/>
    <property type="match status" value="1"/>
</dbReference>
<evidence type="ECO:0000256" key="1">
    <source>
        <dbReference type="ARBA" id="ARBA00004167"/>
    </source>
</evidence>
<feature type="domain" description="Band 7" evidence="4">
    <location>
        <begin position="39"/>
        <end position="213"/>
    </location>
</feature>
<keyword evidence="2 3" id="KW-0472">Membrane</keyword>
<dbReference type="EMBL" id="AP026974">
    <property type="protein sequence ID" value="BDT78962.1"/>
    <property type="molecule type" value="Genomic_DNA"/>
</dbReference>
<dbReference type="PANTHER" id="PTHR23222">
    <property type="entry name" value="PROHIBITIN"/>
    <property type="match status" value="1"/>
</dbReference>
<evidence type="ECO:0000313" key="6">
    <source>
        <dbReference type="Proteomes" id="UP001211204"/>
    </source>
</evidence>
<dbReference type="CDD" id="cd03401">
    <property type="entry name" value="SPFH_prohibitin"/>
    <property type="match status" value="1"/>
</dbReference>
<protein>
    <recommendedName>
        <fullName evidence="4">Band 7 domain-containing protein</fullName>
    </recommendedName>
</protein>
<dbReference type="InterPro" id="IPR000163">
    <property type="entry name" value="Prohibitin"/>
</dbReference>
<name>A0ABM8CM75_9BURK</name>
<evidence type="ECO:0000313" key="5">
    <source>
        <dbReference type="EMBL" id="BDT78962.1"/>
    </source>
</evidence>
<organism evidence="5 6">
    <name type="scientific">Polynucleobacter yangtzensis</name>
    <dbReference type="NCBI Taxonomy" id="1743159"/>
    <lineage>
        <taxon>Bacteria</taxon>
        <taxon>Pseudomonadati</taxon>
        <taxon>Pseudomonadota</taxon>
        <taxon>Betaproteobacteria</taxon>
        <taxon>Burkholderiales</taxon>
        <taxon>Burkholderiaceae</taxon>
        <taxon>Polynucleobacter</taxon>
    </lineage>
</organism>
<accession>A0ABM8CM75</accession>
<dbReference type="SMART" id="SM00244">
    <property type="entry name" value="PHB"/>
    <property type="match status" value="1"/>
</dbReference>
<dbReference type="RefSeq" id="WP_281746209.1">
    <property type="nucleotide sequence ID" value="NZ_AP026974.1"/>
</dbReference>
<keyword evidence="3" id="KW-0812">Transmembrane</keyword>
<reference evidence="5 6" key="1">
    <citation type="submission" date="2022-11" db="EMBL/GenBank/DDBJ databases">
        <title>Complete Genome Sequences of three Polynucleobacter sp. Subcluster PnecC Strains KF022, KF023, and KF032 Isolated from a Shallow Eutrophic Lake in Japan.</title>
        <authorList>
            <person name="Ogata Y."/>
            <person name="Watanabe K."/>
            <person name="Takemine S."/>
            <person name="Shindo C."/>
            <person name="Kurokawa R."/>
            <person name="Suda W."/>
        </authorList>
    </citation>
    <scope>NUCLEOTIDE SEQUENCE [LARGE SCALE GENOMIC DNA]</scope>
    <source>
        <strain evidence="5 6">KF032</strain>
    </source>
</reference>
<dbReference type="PANTHER" id="PTHR23222:SF1">
    <property type="entry name" value="PROHIBITIN-2"/>
    <property type="match status" value="1"/>
</dbReference>
<evidence type="ECO:0000256" key="2">
    <source>
        <dbReference type="ARBA" id="ARBA00023136"/>
    </source>
</evidence>
<comment type="subcellular location">
    <subcellularLocation>
        <location evidence="1">Membrane</location>
        <topology evidence="1">Single-pass membrane protein</topology>
    </subcellularLocation>
</comment>
<sequence>MKYIKLFYAYIDRIINQYLIQISLALFIGVGSLLLLWPKVVNIVPAGKVAVIYRPLWGGVDMHEIFKEGVHFVFPWNTFTQYDARLQNQVLELEVLTSDLLKSKVKVVYQYEIDARTLPLLHKYIGPDYLHKVVEPQVISIIRSRVGSFSSDKAFTSDIQKVVREIAITSDRILVDNISPPGLESVKLVRISDVEITNISFPKEVEEAIEKKMVELAKADGYKYILEAARQEAQRKEIEAEGIRKFQDIVRPGLSDNYLRWRGVEATQSLATSNNSKIIIFGSGPTGLPLVLGDMDKTIIPPKVGKGN</sequence>
<feature type="transmembrane region" description="Helical" evidence="3">
    <location>
        <begin position="18"/>
        <end position="37"/>
    </location>
</feature>
<dbReference type="Proteomes" id="UP001211204">
    <property type="component" value="Chromosome"/>
</dbReference>
<evidence type="ECO:0000256" key="3">
    <source>
        <dbReference type="SAM" id="Phobius"/>
    </source>
</evidence>
<evidence type="ECO:0000259" key="4">
    <source>
        <dbReference type="SMART" id="SM00244"/>
    </source>
</evidence>
<keyword evidence="6" id="KW-1185">Reference proteome</keyword>
<gene>
    <name evidence="5" type="ORF">PKF032_08500</name>
</gene>
<dbReference type="Gene3D" id="3.30.479.30">
    <property type="entry name" value="Band 7 domain"/>
    <property type="match status" value="1"/>
</dbReference>
<dbReference type="Pfam" id="PF01145">
    <property type="entry name" value="Band_7"/>
    <property type="match status" value="1"/>
</dbReference>
<dbReference type="InterPro" id="IPR036013">
    <property type="entry name" value="Band_7/SPFH_dom_sf"/>
</dbReference>
<keyword evidence="3" id="KW-1133">Transmembrane helix</keyword>
<dbReference type="InterPro" id="IPR001107">
    <property type="entry name" value="Band_7"/>
</dbReference>
<proteinExistence type="predicted"/>